<dbReference type="InterPro" id="IPR008839">
    <property type="entry name" value="MDM33_fungi"/>
</dbReference>
<keyword evidence="14" id="KW-1185">Reference proteome</keyword>
<dbReference type="PANTHER" id="PTHR31961">
    <property type="entry name" value="SENSITIVE TO HIGH EXPRESSION PROTEIN 9, MITOCHONDRIAL"/>
    <property type="match status" value="1"/>
</dbReference>
<comment type="caution">
    <text evidence="13">The sequence shown here is derived from an EMBL/GenBank/DDBJ whole genome shotgun (WGS) entry which is preliminary data.</text>
</comment>
<evidence type="ECO:0000256" key="12">
    <source>
        <dbReference type="SAM" id="MobiDB-lite"/>
    </source>
</evidence>
<feature type="coiled-coil region" evidence="11">
    <location>
        <begin position="173"/>
        <end position="221"/>
    </location>
</feature>
<dbReference type="EMBL" id="BPQB01000068">
    <property type="protein sequence ID" value="GJE97207.1"/>
    <property type="molecule type" value="Genomic_DNA"/>
</dbReference>
<evidence type="ECO:0000256" key="5">
    <source>
        <dbReference type="ARBA" id="ARBA00022989"/>
    </source>
</evidence>
<feature type="compositionally biased region" description="Polar residues" evidence="12">
    <location>
        <begin position="91"/>
        <end position="107"/>
    </location>
</feature>
<comment type="subcellular location">
    <subcellularLocation>
        <location evidence="10">Mitochondrion inner membrane</location>
        <topology evidence="10">Multi-pass membrane protein</topology>
    </subcellularLocation>
</comment>
<evidence type="ECO:0000256" key="2">
    <source>
        <dbReference type="ARBA" id="ARBA00022692"/>
    </source>
</evidence>
<dbReference type="Pfam" id="PF05546">
    <property type="entry name" value="She9_MDM33"/>
    <property type="match status" value="1"/>
</dbReference>
<dbReference type="AlphaFoldDB" id="A0A9P3GKK0"/>
<feature type="region of interest" description="Disordered" evidence="12">
    <location>
        <begin position="37"/>
        <end position="118"/>
    </location>
</feature>
<organism evidence="13 14">
    <name type="scientific">Phanerochaete sordida</name>
    <dbReference type="NCBI Taxonomy" id="48140"/>
    <lineage>
        <taxon>Eukaryota</taxon>
        <taxon>Fungi</taxon>
        <taxon>Dikarya</taxon>
        <taxon>Basidiomycota</taxon>
        <taxon>Agaricomycotina</taxon>
        <taxon>Agaricomycetes</taxon>
        <taxon>Polyporales</taxon>
        <taxon>Phanerochaetaceae</taxon>
        <taxon>Phanerochaete</taxon>
    </lineage>
</organism>
<keyword evidence="7 10" id="KW-0496">Mitochondrion</keyword>
<evidence type="ECO:0000256" key="6">
    <source>
        <dbReference type="ARBA" id="ARBA00023054"/>
    </source>
</evidence>
<protein>
    <recommendedName>
        <fullName evidence="10">Sensitive to high expression protein 9, mitochondrial</fullName>
    </recommendedName>
</protein>
<reference evidence="13 14" key="1">
    <citation type="submission" date="2021-08" db="EMBL/GenBank/DDBJ databases">
        <title>Draft Genome Sequence of Phanerochaete sordida strain YK-624.</title>
        <authorList>
            <person name="Mori T."/>
            <person name="Dohra H."/>
            <person name="Suzuki T."/>
            <person name="Kawagishi H."/>
            <person name="Hirai H."/>
        </authorList>
    </citation>
    <scope>NUCLEOTIDE SEQUENCE [LARGE SCALE GENOMIC DNA]</scope>
    <source>
        <strain evidence="13 14">YK-624</strain>
    </source>
</reference>
<dbReference type="GO" id="GO:0007007">
    <property type="term" value="P:inner mitochondrial membrane organization"/>
    <property type="evidence" value="ECO:0007669"/>
    <property type="project" value="TreeGrafter"/>
</dbReference>
<evidence type="ECO:0000256" key="9">
    <source>
        <dbReference type="ARBA" id="ARBA00024807"/>
    </source>
</evidence>
<dbReference type="OrthoDB" id="5595506at2759"/>
<dbReference type="PANTHER" id="PTHR31961:SF3">
    <property type="entry name" value="SENSITIVE TO HIGH EXPRESSION PROTEIN 9, MITOCHONDRIAL"/>
    <property type="match status" value="1"/>
</dbReference>
<evidence type="ECO:0000256" key="8">
    <source>
        <dbReference type="ARBA" id="ARBA00023136"/>
    </source>
</evidence>
<evidence type="ECO:0000256" key="10">
    <source>
        <dbReference type="RuleBase" id="RU364128"/>
    </source>
</evidence>
<keyword evidence="8 10" id="KW-0472">Membrane</keyword>
<evidence type="ECO:0000256" key="11">
    <source>
        <dbReference type="SAM" id="Coils"/>
    </source>
</evidence>
<comment type="similarity">
    <text evidence="1 10">Belongs to the SHE9 family.</text>
</comment>
<feature type="compositionally biased region" description="Polar residues" evidence="12">
    <location>
        <begin position="38"/>
        <end position="59"/>
    </location>
</feature>
<evidence type="ECO:0000256" key="3">
    <source>
        <dbReference type="ARBA" id="ARBA00022792"/>
    </source>
</evidence>
<dbReference type="Proteomes" id="UP000703269">
    <property type="component" value="Unassembled WGS sequence"/>
</dbReference>
<feature type="compositionally biased region" description="Low complexity" evidence="12">
    <location>
        <begin position="66"/>
        <end position="78"/>
    </location>
</feature>
<keyword evidence="3 10" id="KW-0999">Mitochondrion inner membrane</keyword>
<keyword evidence="5 10" id="KW-1133">Transmembrane helix</keyword>
<comment type="subunit">
    <text evidence="10">Homooligomer.</text>
</comment>
<proteinExistence type="inferred from homology"/>
<dbReference type="GO" id="GO:0005743">
    <property type="term" value="C:mitochondrial inner membrane"/>
    <property type="evidence" value="ECO:0007669"/>
    <property type="project" value="UniProtKB-SubCell"/>
</dbReference>
<accession>A0A9P3GKK0</accession>
<name>A0A9P3GKK0_9APHY</name>
<gene>
    <name evidence="13" type="ORF">PsYK624_134200</name>
</gene>
<evidence type="ECO:0000256" key="1">
    <source>
        <dbReference type="ARBA" id="ARBA00007472"/>
    </source>
</evidence>
<evidence type="ECO:0000313" key="13">
    <source>
        <dbReference type="EMBL" id="GJE97207.1"/>
    </source>
</evidence>
<keyword evidence="2 10" id="KW-0812">Transmembrane</keyword>
<sequence length="430" mass="48240">MLRYSLSRPSLLRYRSTTLKTNHATLPYRLTALRRAYSTPSDTSPSPQATSSRSASRPTQPVIELSSPQQTEPPQSSSAEIPPSPARATLPSDTPNNARTSSESTETVHPPPDKPVPLANVIDVEQVKEKLRTWAENAVVTVRDRADGYTAAAATTFAQLGRELNKVTGYGEIESLKRQVTEQEQRIRAVREAAREAKAALDRAVQQRAKSQRDVNDLLQRKSSWTDEDVGRFTALVRQDHLFEQEETRAKAEALKTEEEVEREFTELMRVILNRYHEEQVWSDKIRSASTYGSLTVLGLNMAVFILAIIVVEPWKRRRLAQTFERKVEEMSAETIGTFDMKHEEVSQQLKNQEKILCQLIEAVSYSLRPTSALIPQSSHQEDPDPTVSLSAKQQQFKLVEISHGQLWAMAASAAVAGSLGWVLGSWFMS</sequence>
<evidence type="ECO:0000313" key="14">
    <source>
        <dbReference type="Proteomes" id="UP000703269"/>
    </source>
</evidence>
<evidence type="ECO:0000256" key="7">
    <source>
        <dbReference type="ARBA" id="ARBA00023128"/>
    </source>
</evidence>
<comment type="function">
    <text evidence="9">Required for the maintenance of the structure of the mitochondrial inner membrane. Involved in mitochondrial morphology. Causes growth arrest when highly overexpressed.</text>
</comment>
<evidence type="ECO:0000256" key="4">
    <source>
        <dbReference type="ARBA" id="ARBA00022946"/>
    </source>
</evidence>
<feature type="transmembrane region" description="Helical" evidence="10">
    <location>
        <begin position="292"/>
        <end position="312"/>
    </location>
</feature>
<keyword evidence="4 10" id="KW-0809">Transit peptide</keyword>
<feature type="transmembrane region" description="Helical" evidence="10">
    <location>
        <begin position="407"/>
        <end position="429"/>
    </location>
</feature>
<keyword evidence="6 11" id="KW-0175">Coiled coil</keyword>